<evidence type="ECO:0000256" key="3">
    <source>
        <dbReference type="SAM" id="MobiDB-lite"/>
    </source>
</evidence>
<dbReference type="PANTHER" id="PTHR31778">
    <property type="entry name" value="BUD SITE SELECTION PROTEIN RAX2"/>
    <property type="match status" value="1"/>
</dbReference>
<dbReference type="InterPro" id="IPR048265">
    <property type="entry name" value="Rax2-like_third"/>
</dbReference>
<gene>
    <name evidence="7" type="ORF">BXZ70DRAFT_1046847</name>
</gene>
<dbReference type="EMBL" id="JAEVFJ010000047">
    <property type="protein sequence ID" value="KAH8083815.1"/>
    <property type="molecule type" value="Genomic_DNA"/>
</dbReference>
<dbReference type="SMART" id="SM00326">
    <property type="entry name" value="SH3"/>
    <property type="match status" value="1"/>
</dbReference>
<dbReference type="InterPro" id="IPR048266">
    <property type="entry name" value="Rax2-like_second"/>
</dbReference>
<reference evidence="7" key="1">
    <citation type="journal article" date="2021" name="New Phytol.">
        <title>Evolutionary innovations through gain and loss of genes in the ectomycorrhizal Boletales.</title>
        <authorList>
            <person name="Wu G."/>
            <person name="Miyauchi S."/>
            <person name="Morin E."/>
            <person name="Kuo A."/>
            <person name="Drula E."/>
            <person name="Varga T."/>
            <person name="Kohler A."/>
            <person name="Feng B."/>
            <person name="Cao Y."/>
            <person name="Lipzen A."/>
            <person name="Daum C."/>
            <person name="Hundley H."/>
            <person name="Pangilinan J."/>
            <person name="Johnson J."/>
            <person name="Barry K."/>
            <person name="LaButti K."/>
            <person name="Ng V."/>
            <person name="Ahrendt S."/>
            <person name="Min B."/>
            <person name="Choi I.G."/>
            <person name="Park H."/>
            <person name="Plett J.M."/>
            <person name="Magnuson J."/>
            <person name="Spatafora J.W."/>
            <person name="Nagy L.G."/>
            <person name="Henrissat B."/>
            <person name="Grigoriev I.V."/>
            <person name="Yang Z.L."/>
            <person name="Xu J."/>
            <person name="Martin F.M."/>
        </authorList>
    </citation>
    <scope>NUCLEOTIDE SEQUENCE</scope>
    <source>
        <strain evidence="7">KKN 215</strain>
    </source>
</reference>
<dbReference type="Pfam" id="PF00018">
    <property type="entry name" value="SH3_1"/>
    <property type="match status" value="1"/>
</dbReference>
<evidence type="ECO:0000313" key="7">
    <source>
        <dbReference type="EMBL" id="KAH8083815.1"/>
    </source>
</evidence>
<dbReference type="SUPFAM" id="SSF50044">
    <property type="entry name" value="SH3-domain"/>
    <property type="match status" value="1"/>
</dbReference>
<dbReference type="Gene3D" id="2.120.10.80">
    <property type="entry name" value="Kelch-type beta propeller"/>
    <property type="match status" value="1"/>
</dbReference>
<feature type="domain" description="SH3" evidence="6">
    <location>
        <begin position="1351"/>
        <end position="1408"/>
    </location>
</feature>
<dbReference type="Gene3D" id="2.30.30.40">
    <property type="entry name" value="SH3 Domains"/>
    <property type="match status" value="1"/>
</dbReference>
<evidence type="ECO:0000256" key="5">
    <source>
        <dbReference type="SAM" id="SignalP"/>
    </source>
</evidence>
<evidence type="ECO:0000259" key="6">
    <source>
        <dbReference type="PROSITE" id="PS50002"/>
    </source>
</evidence>
<evidence type="ECO:0000256" key="1">
    <source>
        <dbReference type="ARBA" id="ARBA00022443"/>
    </source>
</evidence>
<name>A0A8K0XKW7_9AGAR</name>
<evidence type="ECO:0000313" key="8">
    <source>
        <dbReference type="Proteomes" id="UP000813824"/>
    </source>
</evidence>
<comment type="caution">
    <text evidence="7">The sequence shown here is derived from an EMBL/GenBank/DDBJ whole genome shotgun (WGS) entry which is preliminary data.</text>
</comment>
<dbReference type="Pfam" id="PF20843">
    <property type="entry name" value="Rax2_3"/>
    <property type="match status" value="1"/>
</dbReference>
<keyword evidence="5" id="KW-0732">Signal</keyword>
<feature type="transmembrane region" description="Helical" evidence="4">
    <location>
        <begin position="1229"/>
        <end position="1260"/>
    </location>
</feature>
<keyword evidence="4" id="KW-0472">Membrane</keyword>
<keyword evidence="4" id="KW-1133">Transmembrane helix</keyword>
<dbReference type="OrthoDB" id="2503993at2759"/>
<feature type="signal peptide" evidence="5">
    <location>
        <begin position="1"/>
        <end position="28"/>
    </location>
</feature>
<dbReference type="GO" id="GO:1902929">
    <property type="term" value="C:plasma membrane of growing cell tip"/>
    <property type="evidence" value="ECO:0007669"/>
    <property type="project" value="TreeGrafter"/>
</dbReference>
<dbReference type="InterPro" id="IPR036028">
    <property type="entry name" value="SH3-like_dom_sf"/>
</dbReference>
<protein>
    <submittedName>
        <fullName evidence="7">Cortical protein marker for cell polarity-domain-containing protein</fullName>
    </submittedName>
</protein>
<dbReference type="Pfam" id="PF20842">
    <property type="entry name" value="Rax2_2"/>
    <property type="match status" value="1"/>
</dbReference>
<dbReference type="Proteomes" id="UP000813824">
    <property type="component" value="Unassembled WGS sequence"/>
</dbReference>
<accession>A0A8K0XKW7</accession>
<dbReference type="InterPro" id="IPR015915">
    <property type="entry name" value="Kelch-typ_b-propeller"/>
</dbReference>
<sequence>MVTAPSSRHLPRLLSLVSLLLLSPFVIADLPLIDYDRMGKVGLAGSFAGLDFFTNSSSITVDPSTSTLLSRSPEGALTRLASSNSGGSIVAGCTLGDAYYFAGSFSSIGNLTASNIASYALSSGSFAALGSSGPNGQIDVLYCDSVQQKVWAGGSFTSPAQAIAVWDVKSSTWSAPPFGGLQGTVNSITTNSSQASLFFAGSFTTSFSNGSVSLNGTSNPRLPPSTGATPFSSSLVPVPLQNAEVDASPSSDDSQFSNISNIFCPAGDDGPGNTWLARDGSKAFITVRKFSFLSASGIRIGNTFQDGHGTTGFTLTTIPDNTVQTLQYVDPATGANRTCSDPCPLLTDPSVPYQDFIFSGPKDITGFQLTLSQWTGSGSGLHLLQLLSSGAFASSVNSENGESCFAPSASETRRTQDWTEKQVNTNIPGTTQTILVATVDVNTPPLTSPTFTWMPYVSASGDYTVNMLIPGCINNNCAVRTSVLVTVFPGGGLPPTLRTISQQNEQDAVVPLYTGPVVPTSDNFSMTITMALADPPAGNGQDGKYELVADRVQLILNSPDLNATAVDSGASNISSGTGRRSFGFLEWPLTATGKLTNSSVTALDDLGFDLFDGLGGGSASISGSSALSAVAHHSSGLIFIGGNFKLSAGPASGASNIVAYRNGALTQLPNQGLNGPVSDLLVDGDKLYVAGSFTDTPSGSTQGKLKGVAMYDVARNQWVALDGGVNGAVASLGLSNSQLLIAGNFSSLADGGHAAGLASWNETSGSWGSNSGFLIGSLSFVSNGTVSKDVAQILSGHIAASYGFGASGFVMLQNGGSNGIPKVTPLSLRIGSSASTPAASVTRRSHAIRSATGWFPRIGQMFKRQGPDSTALVPLPSTTPAPAPAVLAGAFWTNSSSKREVTVIGGNFTFTTASGATAQNLALYDSETNVVSALQGNPLNGAVQTLFVQGDELFIGGTLTVQGTTFNGFALYNFAQQAWDTTGVQALQGGSGAPVIVRSITTSPSQSNIIIVAGSFAQAGDQPCQSICSFNTQTKQWSALGNGIKGDVASVAYGGNTRDVIVVSGSIALADGTLVTVAQYAVANSTWSNVGDSDTLPGPVTALEVNDGNLNSIFAAGRSADGSYSYLTYWNGQVWQSAGQGFSGSSSISQMVMVPLQNTHAANSIVEADRMLLLSGSVSDPSFGNASSVLFDGQNFIPYIVSSSSSGSPGVVSSLIHSLSQFSFTQRHFLATGVVILISIAIAAGVVFLLALIGILWTLFSRRDEKLAKFDPAEIEDDNSSTHRPSSLLEHINAATRSTIMAGQSPFAHMSSEKDGEPKATSSDPFAPDASNFARAETPSDAIVGGLANEEMSRPAHARYSFDGTGEGELPLAQGQEIEVLDDGDTAWWYARDIRTGREGVVPASYVY</sequence>
<keyword evidence="4" id="KW-0812">Transmembrane</keyword>
<dbReference type="Pfam" id="PF12768">
    <property type="entry name" value="Rax2"/>
    <property type="match status" value="1"/>
</dbReference>
<dbReference type="InterPro" id="IPR001452">
    <property type="entry name" value="SH3_domain"/>
</dbReference>
<evidence type="ECO:0000256" key="4">
    <source>
        <dbReference type="SAM" id="Phobius"/>
    </source>
</evidence>
<dbReference type="SUPFAM" id="SSF50965">
    <property type="entry name" value="Galactose oxidase, central domain"/>
    <property type="match status" value="2"/>
</dbReference>
<keyword evidence="1 2" id="KW-0728">SH3 domain</keyword>
<feature type="region of interest" description="Disordered" evidence="3">
    <location>
        <begin position="1306"/>
        <end position="1332"/>
    </location>
</feature>
<dbReference type="PANTHER" id="PTHR31778:SF2">
    <property type="entry name" value="BUD SITE SELECTION PROTEIN RAX2"/>
    <property type="match status" value="1"/>
</dbReference>
<proteinExistence type="predicted"/>
<organism evidence="7 8">
    <name type="scientific">Cristinia sonorae</name>
    <dbReference type="NCBI Taxonomy" id="1940300"/>
    <lineage>
        <taxon>Eukaryota</taxon>
        <taxon>Fungi</taxon>
        <taxon>Dikarya</taxon>
        <taxon>Basidiomycota</taxon>
        <taxon>Agaricomycotina</taxon>
        <taxon>Agaricomycetes</taxon>
        <taxon>Agaricomycetidae</taxon>
        <taxon>Agaricales</taxon>
        <taxon>Pleurotineae</taxon>
        <taxon>Stephanosporaceae</taxon>
        <taxon>Cristinia</taxon>
    </lineage>
</organism>
<evidence type="ECO:0000256" key="2">
    <source>
        <dbReference type="PROSITE-ProRule" id="PRU00192"/>
    </source>
</evidence>
<keyword evidence="8" id="KW-1185">Reference proteome</keyword>
<feature type="chain" id="PRO_5035419383" evidence="5">
    <location>
        <begin position="29"/>
        <end position="1408"/>
    </location>
</feature>
<dbReference type="InterPro" id="IPR011043">
    <property type="entry name" value="Gal_Oxase/kelch_b-propeller"/>
</dbReference>
<dbReference type="InterPro" id="IPR024982">
    <property type="entry name" value="Rax2-like_C"/>
</dbReference>
<dbReference type="PROSITE" id="PS50002">
    <property type="entry name" value="SH3"/>
    <property type="match status" value="1"/>
</dbReference>